<organism evidence="1">
    <name type="scientific">Leclercia adecarboxylata</name>
    <dbReference type="NCBI Taxonomy" id="83655"/>
    <lineage>
        <taxon>Bacteria</taxon>
        <taxon>Pseudomonadati</taxon>
        <taxon>Pseudomonadota</taxon>
        <taxon>Gammaproteobacteria</taxon>
        <taxon>Enterobacterales</taxon>
        <taxon>Enterobacteriaceae</taxon>
        <taxon>Leclercia</taxon>
    </lineage>
</organism>
<geneLocation type="plasmid" evidence="1">
    <name>pP12375-3FII</name>
</geneLocation>
<dbReference type="EMBL" id="MN821364">
    <property type="protein sequence ID" value="QLG00541.1"/>
    <property type="molecule type" value="Genomic_DNA"/>
</dbReference>
<evidence type="ECO:0000313" key="1">
    <source>
        <dbReference type="EMBL" id="QLG00541.1"/>
    </source>
</evidence>
<proteinExistence type="predicted"/>
<keyword evidence="1" id="KW-0614">Plasmid</keyword>
<protein>
    <submittedName>
        <fullName evidence="1">Uncharacterized protein</fullName>
    </submittedName>
</protein>
<dbReference type="AlphaFoldDB" id="A0A7D5JWI8"/>
<accession>A0A7D5JWI8</accession>
<sequence length="54" mass="6740">MIRRIFSLRRELLSIVQHLIKSRNNYKKIRLYDYYSVQKRKLHLKPEIIRVLIS</sequence>
<name>A0A7D5JWI8_9ENTR</name>
<reference evidence="1" key="1">
    <citation type="submission" date="2019-12" db="EMBL/GenBank/DDBJ databases">
        <authorList>
            <person name="Zhou D."/>
        </authorList>
    </citation>
    <scope>NUCLEOTIDE SEQUENCE</scope>
    <source>
        <strain evidence="1">P12375</strain>
        <plasmid evidence="1">pP12375-3FII</plasmid>
    </source>
</reference>